<dbReference type="EMBL" id="CM037622">
    <property type="protein sequence ID" value="KAH8003036.1"/>
    <property type="molecule type" value="Genomic_DNA"/>
</dbReference>
<protein>
    <submittedName>
        <fullName evidence="1">Uncharacterized protein</fullName>
    </submittedName>
</protein>
<evidence type="ECO:0000313" key="2">
    <source>
        <dbReference type="Proteomes" id="UP000827872"/>
    </source>
</evidence>
<accession>A0ACB8FCS7</accession>
<sequence>MAALARAVLLAGCLLLGGARAGDPEDGRRTEAAAGEETDPHARHLYSAEMLRHGVQQAPHFVMFFAPWLIVPTNSSSRCQAQLGTW</sequence>
<reference evidence="1" key="1">
    <citation type="submission" date="2021-08" db="EMBL/GenBank/DDBJ databases">
        <title>The first chromosome-level gecko genome reveals the dynamic sex chromosomes of Neotropical dwarf geckos (Sphaerodactylidae: Sphaerodactylus).</title>
        <authorList>
            <person name="Pinto B.J."/>
            <person name="Keating S.E."/>
            <person name="Gamble T."/>
        </authorList>
    </citation>
    <scope>NUCLEOTIDE SEQUENCE</scope>
    <source>
        <strain evidence="1">TG3544</strain>
    </source>
</reference>
<name>A0ACB8FCS7_9SAUR</name>
<organism evidence="1 2">
    <name type="scientific">Sphaerodactylus townsendi</name>
    <dbReference type="NCBI Taxonomy" id="933632"/>
    <lineage>
        <taxon>Eukaryota</taxon>
        <taxon>Metazoa</taxon>
        <taxon>Chordata</taxon>
        <taxon>Craniata</taxon>
        <taxon>Vertebrata</taxon>
        <taxon>Euteleostomi</taxon>
        <taxon>Lepidosauria</taxon>
        <taxon>Squamata</taxon>
        <taxon>Bifurcata</taxon>
        <taxon>Gekkota</taxon>
        <taxon>Sphaerodactylidae</taxon>
        <taxon>Sphaerodactylus</taxon>
    </lineage>
</organism>
<evidence type="ECO:0000313" key="1">
    <source>
        <dbReference type="EMBL" id="KAH8003036.1"/>
    </source>
</evidence>
<comment type="caution">
    <text evidence="1">The sequence shown here is derived from an EMBL/GenBank/DDBJ whole genome shotgun (WGS) entry which is preliminary data.</text>
</comment>
<gene>
    <name evidence="1" type="ORF">K3G42_009356</name>
</gene>
<proteinExistence type="predicted"/>
<keyword evidence="2" id="KW-1185">Reference proteome</keyword>
<dbReference type="Proteomes" id="UP000827872">
    <property type="component" value="Linkage Group LG09"/>
</dbReference>